<organism evidence="5 6">
    <name type="scientific">Candidatus Avitreponema avistercoris</name>
    <dbReference type="NCBI Taxonomy" id="2840705"/>
    <lineage>
        <taxon>Bacteria</taxon>
        <taxon>Pseudomonadati</taxon>
        <taxon>Spirochaetota</taxon>
        <taxon>Spirochaetia</taxon>
        <taxon>Spirochaetales</taxon>
        <taxon>Candidatus Avitreponema</taxon>
    </lineage>
</organism>
<dbReference type="Proteomes" id="UP000823616">
    <property type="component" value="Unassembled WGS sequence"/>
</dbReference>
<dbReference type="GO" id="GO:0042597">
    <property type="term" value="C:periplasmic space"/>
    <property type="evidence" value="ECO:0007669"/>
    <property type="project" value="UniProtKB-SubCell"/>
</dbReference>
<dbReference type="InterPro" id="IPR006059">
    <property type="entry name" value="SBP"/>
</dbReference>
<dbReference type="PANTHER" id="PTHR43649:SF29">
    <property type="entry name" value="OSMOPROTECTIVE COMPOUNDS-BINDING PROTEIN GGTB"/>
    <property type="match status" value="1"/>
</dbReference>
<comment type="similarity">
    <text evidence="2">Belongs to the bacterial solute-binding protein 1 family.</text>
</comment>
<sequence>MKKGIALFAAVLLACGMVFAGGSAEQGQEVYFLNFKPEIADVYTKEVAPAFAAENPGYHLKVVTAASGNYEQTLRSEMAKSNPPVIFQVNGPVGLEGQKDYAADLSGTSFYGLLADKSMALTLGDMVAAVPYAVEGYGIIYNDAIMRAYFALPNKAVAISSAEEITDYATLKAVVEDMQANASALGIQGVFASTSMSAGNQWRWQTHTVNVPLFYEFKDADPSANTVVTGLAASSISFKYGANFKNILDLYTNNSTTAKTLLGAKSVDDAMAEFALGQCAMVQNGNWAAAQILGTTGNKVASEDIKFLPIYMGIPGEEDYGICVGTENYLCINKAASPEAQKGADVFLTWLFSSETGKKLVSEKLMFITPFNSFSADELPADPLSQQVSLWMNKPGLTSVAWTFSAIPSEEWKNRVGSAILNYFEGNADWASVENTVKTEWTSEWNIKNGQ</sequence>
<feature type="chain" id="PRO_5038341811" evidence="4">
    <location>
        <begin position="21"/>
        <end position="451"/>
    </location>
</feature>
<comment type="subcellular location">
    <subcellularLocation>
        <location evidence="1">Periplasm</location>
    </subcellularLocation>
</comment>
<keyword evidence="4" id="KW-0732">Signal</keyword>
<name>A0A9D9HHN3_9SPIR</name>
<proteinExistence type="inferred from homology"/>
<evidence type="ECO:0000313" key="6">
    <source>
        <dbReference type="Proteomes" id="UP000823616"/>
    </source>
</evidence>
<dbReference type="Gene3D" id="3.40.190.10">
    <property type="entry name" value="Periplasmic binding protein-like II"/>
    <property type="match status" value="2"/>
</dbReference>
<evidence type="ECO:0000256" key="1">
    <source>
        <dbReference type="ARBA" id="ARBA00004418"/>
    </source>
</evidence>
<reference evidence="5" key="1">
    <citation type="submission" date="2020-10" db="EMBL/GenBank/DDBJ databases">
        <authorList>
            <person name="Gilroy R."/>
        </authorList>
    </citation>
    <scope>NUCLEOTIDE SEQUENCE</scope>
    <source>
        <strain evidence="5">B3-4054</strain>
    </source>
</reference>
<dbReference type="InterPro" id="IPR050490">
    <property type="entry name" value="Bact_solute-bd_prot1"/>
</dbReference>
<dbReference type="SUPFAM" id="SSF53850">
    <property type="entry name" value="Periplasmic binding protein-like II"/>
    <property type="match status" value="1"/>
</dbReference>
<keyword evidence="3" id="KW-0813">Transport</keyword>
<dbReference type="PANTHER" id="PTHR43649">
    <property type="entry name" value="ARABINOSE-BINDING PROTEIN-RELATED"/>
    <property type="match status" value="1"/>
</dbReference>
<dbReference type="Pfam" id="PF13416">
    <property type="entry name" value="SBP_bac_8"/>
    <property type="match status" value="1"/>
</dbReference>
<evidence type="ECO:0000256" key="3">
    <source>
        <dbReference type="ARBA" id="ARBA00022448"/>
    </source>
</evidence>
<protein>
    <submittedName>
        <fullName evidence="5">Carbohydrate ABC transporter substrate-binding protein</fullName>
    </submittedName>
</protein>
<gene>
    <name evidence="5" type="ORF">IAA96_07890</name>
</gene>
<comment type="caution">
    <text evidence="5">The sequence shown here is derived from an EMBL/GenBank/DDBJ whole genome shotgun (WGS) entry which is preliminary data.</text>
</comment>
<evidence type="ECO:0000256" key="4">
    <source>
        <dbReference type="SAM" id="SignalP"/>
    </source>
</evidence>
<dbReference type="AlphaFoldDB" id="A0A9D9HHN3"/>
<evidence type="ECO:0000256" key="2">
    <source>
        <dbReference type="ARBA" id="ARBA00008520"/>
    </source>
</evidence>
<dbReference type="EMBL" id="JADIMS010000147">
    <property type="protein sequence ID" value="MBO8451008.1"/>
    <property type="molecule type" value="Genomic_DNA"/>
</dbReference>
<dbReference type="PROSITE" id="PS51257">
    <property type="entry name" value="PROKAR_LIPOPROTEIN"/>
    <property type="match status" value="1"/>
</dbReference>
<evidence type="ECO:0000313" key="5">
    <source>
        <dbReference type="EMBL" id="MBO8451008.1"/>
    </source>
</evidence>
<reference evidence="5" key="2">
    <citation type="journal article" date="2021" name="PeerJ">
        <title>Extensive microbial diversity within the chicken gut microbiome revealed by metagenomics and culture.</title>
        <authorList>
            <person name="Gilroy R."/>
            <person name="Ravi A."/>
            <person name="Getino M."/>
            <person name="Pursley I."/>
            <person name="Horton D.L."/>
            <person name="Alikhan N.F."/>
            <person name="Baker D."/>
            <person name="Gharbi K."/>
            <person name="Hall N."/>
            <person name="Watson M."/>
            <person name="Adriaenssens E.M."/>
            <person name="Foster-Nyarko E."/>
            <person name="Jarju S."/>
            <person name="Secka A."/>
            <person name="Antonio M."/>
            <person name="Oren A."/>
            <person name="Chaudhuri R.R."/>
            <person name="La Ragione R."/>
            <person name="Hildebrand F."/>
            <person name="Pallen M.J."/>
        </authorList>
    </citation>
    <scope>NUCLEOTIDE SEQUENCE</scope>
    <source>
        <strain evidence="5">B3-4054</strain>
    </source>
</reference>
<feature type="signal peptide" evidence="4">
    <location>
        <begin position="1"/>
        <end position="20"/>
    </location>
</feature>
<accession>A0A9D9HHN3</accession>